<accession>A0AAV6UTZ1</accession>
<feature type="region of interest" description="Disordered" evidence="1">
    <location>
        <begin position="1"/>
        <end position="21"/>
    </location>
</feature>
<gene>
    <name evidence="3" type="ORF">JTE90_025207</name>
</gene>
<dbReference type="Proteomes" id="UP000827092">
    <property type="component" value="Unassembled WGS sequence"/>
</dbReference>
<dbReference type="AlphaFoldDB" id="A0AAV6UTZ1"/>
<sequence>MIMKHSSPLSERNEPSEPGSREWLHHISASARRRAEVLHTKQRREKLRRRRMVRRREYQRLRNMVPSIAAKPLVSKVTVIEEAIRYIDYLHSALLTRLRTKGLPNCLRGVDVDVSRLSLEDMKALVCQLVQKNSQLKKQPAAPSPPPSPVSFFERSRHTPPSYLTSRRLPKRT</sequence>
<evidence type="ECO:0000313" key="4">
    <source>
        <dbReference type="Proteomes" id="UP000827092"/>
    </source>
</evidence>
<organism evidence="3 4">
    <name type="scientific">Oedothorax gibbosus</name>
    <dbReference type="NCBI Taxonomy" id="931172"/>
    <lineage>
        <taxon>Eukaryota</taxon>
        <taxon>Metazoa</taxon>
        <taxon>Ecdysozoa</taxon>
        <taxon>Arthropoda</taxon>
        <taxon>Chelicerata</taxon>
        <taxon>Arachnida</taxon>
        <taxon>Araneae</taxon>
        <taxon>Araneomorphae</taxon>
        <taxon>Entelegynae</taxon>
        <taxon>Araneoidea</taxon>
        <taxon>Linyphiidae</taxon>
        <taxon>Erigoninae</taxon>
        <taxon>Oedothorax</taxon>
    </lineage>
</organism>
<feature type="region of interest" description="Disordered" evidence="1">
    <location>
        <begin position="135"/>
        <end position="173"/>
    </location>
</feature>
<feature type="compositionally biased region" description="Basic and acidic residues" evidence="1">
    <location>
        <begin position="11"/>
        <end position="21"/>
    </location>
</feature>
<proteinExistence type="predicted"/>
<protein>
    <recommendedName>
        <fullName evidence="2">BHLH domain-containing protein</fullName>
    </recommendedName>
</protein>
<comment type="caution">
    <text evidence="3">The sequence shown here is derived from an EMBL/GenBank/DDBJ whole genome shotgun (WGS) entry which is preliminary data.</text>
</comment>
<feature type="domain" description="BHLH" evidence="2">
    <location>
        <begin position="38"/>
        <end position="90"/>
    </location>
</feature>
<dbReference type="EMBL" id="JAFNEN010000263">
    <property type="protein sequence ID" value="KAG8187679.1"/>
    <property type="molecule type" value="Genomic_DNA"/>
</dbReference>
<dbReference type="InterPro" id="IPR036638">
    <property type="entry name" value="HLH_DNA-bd_sf"/>
</dbReference>
<evidence type="ECO:0000259" key="2">
    <source>
        <dbReference type="PROSITE" id="PS50888"/>
    </source>
</evidence>
<dbReference type="PROSITE" id="PS50888">
    <property type="entry name" value="BHLH"/>
    <property type="match status" value="1"/>
</dbReference>
<evidence type="ECO:0000313" key="3">
    <source>
        <dbReference type="EMBL" id="KAG8187679.1"/>
    </source>
</evidence>
<dbReference type="InterPro" id="IPR011598">
    <property type="entry name" value="bHLH_dom"/>
</dbReference>
<dbReference type="GO" id="GO:0046983">
    <property type="term" value="F:protein dimerization activity"/>
    <property type="evidence" value="ECO:0007669"/>
    <property type="project" value="InterPro"/>
</dbReference>
<evidence type="ECO:0000256" key="1">
    <source>
        <dbReference type="SAM" id="MobiDB-lite"/>
    </source>
</evidence>
<keyword evidence="4" id="KW-1185">Reference proteome</keyword>
<reference evidence="3 4" key="1">
    <citation type="journal article" date="2022" name="Nat. Ecol. Evol.">
        <title>A masculinizing supergene underlies an exaggerated male reproductive morph in a spider.</title>
        <authorList>
            <person name="Hendrickx F."/>
            <person name="De Corte Z."/>
            <person name="Sonet G."/>
            <person name="Van Belleghem S.M."/>
            <person name="Kostlbacher S."/>
            <person name="Vangestel C."/>
        </authorList>
    </citation>
    <scope>NUCLEOTIDE SEQUENCE [LARGE SCALE GENOMIC DNA]</scope>
    <source>
        <strain evidence="3">W744_W776</strain>
    </source>
</reference>
<dbReference type="Gene3D" id="4.10.280.10">
    <property type="entry name" value="Helix-loop-helix DNA-binding domain"/>
    <property type="match status" value="1"/>
</dbReference>
<dbReference type="SUPFAM" id="SSF47459">
    <property type="entry name" value="HLH, helix-loop-helix DNA-binding domain"/>
    <property type="match status" value="1"/>
</dbReference>
<dbReference type="Pfam" id="PF00010">
    <property type="entry name" value="HLH"/>
    <property type="match status" value="1"/>
</dbReference>
<name>A0AAV6UTZ1_9ARAC</name>